<keyword evidence="1" id="KW-0862">Zinc</keyword>
<dbReference type="PANTHER" id="PTHR36971:SF3">
    <property type="entry name" value="C3H1-TYPE DOMAIN-CONTAINING PROTEIN"/>
    <property type="match status" value="1"/>
</dbReference>
<dbReference type="Gene3D" id="2.40.50.140">
    <property type="entry name" value="Nucleic acid-binding proteins"/>
    <property type="match status" value="1"/>
</dbReference>
<dbReference type="PANTHER" id="PTHR36971">
    <property type="entry name" value="UNNAMED PRODUCT"/>
    <property type="match status" value="1"/>
</dbReference>
<gene>
    <name evidence="4" type="ORF">N0F65_008302</name>
</gene>
<proteinExistence type="predicted"/>
<feature type="domain" description="C3H1-type" evidence="3">
    <location>
        <begin position="174"/>
        <end position="205"/>
    </location>
</feature>
<accession>A0AAV2YUJ5</accession>
<dbReference type="EMBL" id="DAKRPA010000172">
    <property type="protein sequence ID" value="DAZ96269.1"/>
    <property type="molecule type" value="Genomic_DNA"/>
</dbReference>
<comment type="caution">
    <text evidence="4">The sequence shown here is derived from an EMBL/GenBank/DDBJ whole genome shotgun (WGS) entry which is preliminary data.</text>
</comment>
<dbReference type="Proteomes" id="UP001146120">
    <property type="component" value="Unassembled WGS sequence"/>
</dbReference>
<dbReference type="GO" id="GO:0008270">
    <property type="term" value="F:zinc ion binding"/>
    <property type="evidence" value="ECO:0007669"/>
    <property type="project" value="UniProtKB-KW"/>
</dbReference>
<dbReference type="PROSITE" id="PS50103">
    <property type="entry name" value="ZF_C3H1"/>
    <property type="match status" value="1"/>
</dbReference>
<evidence type="ECO:0000256" key="1">
    <source>
        <dbReference type="PROSITE-ProRule" id="PRU00723"/>
    </source>
</evidence>
<sequence length="427" mass="48203">MRTLRALREEYDRMQDAAVGTDVESRPRHRVYGQFVRKRNLSKGLIFGDIKLEDNDLVEVMIRAADGALTINEIKQLNWHMHLGDMVTAEGWLKLAETGALLFVLTAVRIEHAWSELHPGEYFDHSQYSTILTKHRSGDVANHGNGGSSETVSRTLAPASQTKTATKYTNMVMIDGMNACKYYFASAARPNCFRGAQCHFWHGAPEDFAANRQRWLAQRLAQRQQVSAIDGDEQDPHSKMMKAQRARLFCDWLVELLGEECMQAGTGVVDVAGGKGEIAVQLWNRRGIPTTLIDPRPMKMTKKNRRLVAKSTAQNERGPCPQIVGLLDDATLETHRELFENCALLVGMHPDEATELIVDTALRLRKPFAVVPCCVMSRLFPDRRCADGTEVATYETFVTYLSEKDPRIQRAFLPFSGRNQVLYLIDY</sequence>
<feature type="region of interest" description="Disordered" evidence="2">
    <location>
        <begin position="139"/>
        <end position="158"/>
    </location>
</feature>
<reference evidence="4" key="2">
    <citation type="journal article" date="2023" name="Microbiol Resour">
        <title>Decontamination and Annotation of the Draft Genome Sequence of the Oomycete Lagenidium giganteum ARSEF 373.</title>
        <authorList>
            <person name="Morgan W.R."/>
            <person name="Tartar A."/>
        </authorList>
    </citation>
    <scope>NUCLEOTIDE SEQUENCE</scope>
    <source>
        <strain evidence="4">ARSEF 373</strain>
    </source>
</reference>
<keyword evidence="5" id="KW-1185">Reference proteome</keyword>
<evidence type="ECO:0000313" key="4">
    <source>
        <dbReference type="EMBL" id="DAZ96269.1"/>
    </source>
</evidence>
<evidence type="ECO:0000259" key="3">
    <source>
        <dbReference type="PROSITE" id="PS50103"/>
    </source>
</evidence>
<dbReference type="AlphaFoldDB" id="A0AAV2YUJ5"/>
<feature type="compositionally biased region" description="Polar residues" evidence="2">
    <location>
        <begin position="148"/>
        <end position="158"/>
    </location>
</feature>
<evidence type="ECO:0000313" key="5">
    <source>
        <dbReference type="Proteomes" id="UP001146120"/>
    </source>
</evidence>
<keyword evidence="1" id="KW-0479">Metal-binding</keyword>
<organism evidence="4 5">
    <name type="scientific">Lagenidium giganteum</name>
    <dbReference type="NCBI Taxonomy" id="4803"/>
    <lineage>
        <taxon>Eukaryota</taxon>
        <taxon>Sar</taxon>
        <taxon>Stramenopiles</taxon>
        <taxon>Oomycota</taxon>
        <taxon>Peronosporomycetes</taxon>
        <taxon>Pythiales</taxon>
        <taxon>Pythiaceae</taxon>
    </lineage>
</organism>
<keyword evidence="1" id="KW-0863">Zinc-finger</keyword>
<reference evidence="4" key="1">
    <citation type="submission" date="2022-11" db="EMBL/GenBank/DDBJ databases">
        <authorList>
            <person name="Morgan W.R."/>
            <person name="Tartar A."/>
        </authorList>
    </citation>
    <scope>NUCLEOTIDE SEQUENCE</scope>
    <source>
        <strain evidence="4">ARSEF 373</strain>
    </source>
</reference>
<dbReference type="InterPro" id="IPR012340">
    <property type="entry name" value="NA-bd_OB-fold"/>
</dbReference>
<dbReference type="InterPro" id="IPR000571">
    <property type="entry name" value="Znf_CCCH"/>
</dbReference>
<name>A0AAV2YUJ5_9STRA</name>
<evidence type="ECO:0000256" key="2">
    <source>
        <dbReference type="SAM" id="MobiDB-lite"/>
    </source>
</evidence>
<feature type="zinc finger region" description="C3H1-type" evidence="1">
    <location>
        <begin position="174"/>
        <end position="205"/>
    </location>
</feature>
<protein>
    <recommendedName>
        <fullName evidence="3">C3H1-type domain-containing protein</fullName>
    </recommendedName>
</protein>